<dbReference type="Pfam" id="PF06722">
    <property type="entry name" value="EryCIII-like_C"/>
    <property type="match status" value="1"/>
</dbReference>
<evidence type="ECO:0000313" key="4">
    <source>
        <dbReference type="EMBL" id="KAF4306361.1"/>
    </source>
</evidence>
<name>A0A8H4ISE7_9PEZI</name>
<reference evidence="4" key="1">
    <citation type="submission" date="2020-04" db="EMBL/GenBank/DDBJ databases">
        <title>Genome Assembly and Annotation of Botryosphaeria dothidea sdau 11-99, a Latent Pathogen of Apple Fruit Ring Rot in China.</title>
        <authorList>
            <person name="Yu C."/>
            <person name="Diao Y."/>
            <person name="Lu Q."/>
            <person name="Zhao J."/>
            <person name="Cui S."/>
            <person name="Peng C."/>
            <person name="He B."/>
            <person name="Liu H."/>
        </authorList>
    </citation>
    <scope>NUCLEOTIDE SEQUENCE [LARGE SCALE GENOMIC DNA]</scope>
    <source>
        <strain evidence="4">Sdau11-99</strain>
    </source>
</reference>
<dbReference type="PANTHER" id="PTHR48050">
    <property type="entry name" value="STEROL 3-BETA-GLUCOSYLTRANSFERASE"/>
    <property type="match status" value="1"/>
</dbReference>
<evidence type="ECO:0000313" key="5">
    <source>
        <dbReference type="Proteomes" id="UP000572817"/>
    </source>
</evidence>
<dbReference type="GO" id="GO:0016906">
    <property type="term" value="F:sterol 3-beta-glucosyltransferase activity"/>
    <property type="evidence" value="ECO:0007669"/>
    <property type="project" value="UniProtKB-ARBA"/>
</dbReference>
<dbReference type="SUPFAM" id="SSF53756">
    <property type="entry name" value="UDP-Glycosyltransferase/glycogen phosphorylase"/>
    <property type="match status" value="1"/>
</dbReference>
<dbReference type="AlphaFoldDB" id="A0A8H4ISE7"/>
<dbReference type="InterPro" id="IPR010610">
    <property type="entry name" value="EryCIII-like_C"/>
</dbReference>
<gene>
    <name evidence="4" type="ORF">GTA08_BOTSDO05784</name>
</gene>
<dbReference type="InterPro" id="IPR050426">
    <property type="entry name" value="Glycosyltransferase_28"/>
</dbReference>
<dbReference type="Proteomes" id="UP000572817">
    <property type="component" value="Unassembled WGS sequence"/>
</dbReference>
<feature type="domain" description="Erythromycin biosynthesis protein CIII-like C-terminal" evidence="3">
    <location>
        <begin position="177"/>
        <end position="266"/>
    </location>
</feature>
<proteinExistence type="predicted"/>
<evidence type="ECO:0000256" key="2">
    <source>
        <dbReference type="SAM" id="MobiDB-lite"/>
    </source>
</evidence>
<protein>
    <submittedName>
        <fullName evidence="4">Glycosyltransferase family 1 protein</fullName>
    </submittedName>
</protein>
<dbReference type="InterPro" id="IPR002213">
    <property type="entry name" value="UDP_glucos_trans"/>
</dbReference>
<dbReference type="Gene3D" id="3.40.50.2000">
    <property type="entry name" value="Glycogen Phosphorylase B"/>
    <property type="match status" value="2"/>
</dbReference>
<keyword evidence="5" id="KW-1185">Reference proteome</keyword>
<dbReference type="FunFam" id="3.40.50.2000:FF:000009">
    <property type="entry name" value="Sterol 3-beta-glucosyltransferase UGT80A2"/>
    <property type="match status" value="1"/>
</dbReference>
<organism evidence="4 5">
    <name type="scientific">Botryosphaeria dothidea</name>
    <dbReference type="NCBI Taxonomy" id="55169"/>
    <lineage>
        <taxon>Eukaryota</taxon>
        <taxon>Fungi</taxon>
        <taxon>Dikarya</taxon>
        <taxon>Ascomycota</taxon>
        <taxon>Pezizomycotina</taxon>
        <taxon>Dothideomycetes</taxon>
        <taxon>Dothideomycetes incertae sedis</taxon>
        <taxon>Botryosphaeriales</taxon>
        <taxon>Botryosphaeriaceae</taxon>
        <taxon>Botryosphaeria</taxon>
    </lineage>
</organism>
<feature type="region of interest" description="Disordered" evidence="2">
    <location>
        <begin position="376"/>
        <end position="422"/>
    </location>
</feature>
<comment type="caution">
    <text evidence="4">The sequence shown here is derived from an EMBL/GenBank/DDBJ whole genome shotgun (WGS) entry which is preliminary data.</text>
</comment>
<dbReference type="CDD" id="cd03784">
    <property type="entry name" value="GT1_Gtf-like"/>
    <property type="match status" value="1"/>
</dbReference>
<dbReference type="OrthoDB" id="3937835at2759"/>
<sequence>MPWSSTRAFPHPLANLKYGGTDRAMANFISYGIVEWMTWQGLGDVINEWRYSIDLEPVPATEGPNLAETLKVPFTYCWSPALVPKPVDWPAHIDVYGFFFRDPPDYKPAPELDVFLVSGPPPVYIGFGSIVIDDPDRMSSILLEAVRMTGVRAIISRGWSNLGGPSDKEVFYLGDCPHEWLFQHVSAVVHHGGAGTTACGLLNGKPTTIVPFFGDQPFWGNMVAAAGAGPKPIPHKMLDARNLAESIQFCLTPRASTAARSIADKMRTESGVKLAVESFHTNLPLEKLKCDLLPDRPAAWTLSKGKWKNSLKLSKRAAEVLVQDMGLDRKNLKRYEAKPIIIDNKRWDPVTGLSSAAIGTYSDMLTATAGILTDPVKEYRRNRRSPSASRTESPQPPSAAESIERANSVASSGSNEEKSRNTAGAMAVASGKSLGKVFCAYSKGATVDIPLALTEGLRAVPGYWGEEVRDQGKVKDWKSGAIVAGKTFVYGMGEGLTDIFVQPYKGGKQEGALGVVKGVGKGSVSLLTKTGSAAVGLLAYPGQGIARSIYAAAHSKTRKQVVKAALAEGV</sequence>
<accession>A0A8H4ISE7</accession>
<dbReference type="EMBL" id="WWBZ02000033">
    <property type="protein sequence ID" value="KAF4306361.1"/>
    <property type="molecule type" value="Genomic_DNA"/>
</dbReference>
<evidence type="ECO:0000259" key="3">
    <source>
        <dbReference type="Pfam" id="PF06722"/>
    </source>
</evidence>
<dbReference type="PANTHER" id="PTHR48050:SF27">
    <property type="entry name" value="GLUCOSYLTRANSFERASE, PUTATIVE (AFU_ORTHOLOGUE AFUA_7G04880)-RELATED"/>
    <property type="match status" value="1"/>
</dbReference>
<evidence type="ECO:0000256" key="1">
    <source>
        <dbReference type="ARBA" id="ARBA00022679"/>
    </source>
</evidence>
<keyword evidence="1" id="KW-0808">Transferase</keyword>